<evidence type="ECO:0000256" key="8">
    <source>
        <dbReference type="ARBA" id="ARBA00023136"/>
    </source>
</evidence>
<keyword evidence="9" id="KW-0961">Cell wall biogenesis/degradation</keyword>
<dbReference type="GO" id="GO:0005789">
    <property type="term" value="C:endoplasmic reticulum membrane"/>
    <property type="evidence" value="ECO:0007669"/>
    <property type="project" value="UniProtKB-SubCell"/>
</dbReference>
<dbReference type="STRING" id="655863.F0XA94"/>
<feature type="transmembrane region" description="Helical" evidence="10">
    <location>
        <begin position="241"/>
        <end position="262"/>
    </location>
</feature>
<evidence type="ECO:0000256" key="4">
    <source>
        <dbReference type="ARBA" id="ARBA00022692"/>
    </source>
</evidence>
<gene>
    <name evidence="12" type="ORF">CMQ_3807</name>
</gene>
<feature type="domain" description="V-type proton ATPase subunit S1/VOA1 transmembrane" evidence="11">
    <location>
        <begin position="235"/>
        <end position="274"/>
    </location>
</feature>
<dbReference type="eggNOG" id="ENOG502S6TD">
    <property type="taxonomic scope" value="Eukaryota"/>
</dbReference>
<evidence type="ECO:0000256" key="9">
    <source>
        <dbReference type="ARBA" id="ARBA00023316"/>
    </source>
</evidence>
<evidence type="ECO:0000256" key="5">
    <source>
        <dbReference type="ARBA" id="ARBA00022729"/>
    </source>
</evidence>
<evidence type="ECO:0000256" key="10">
    <source>
        <dbReference type="SAM" id="Phobius"/>
    </source>
</evidence>
<evidence type="ECO:0000256" key="3">
    <source>
        <dbReference type="ARBA" id="ARBA00022089"/>
    </source>
</evidence>
<evidence type="ECO:0000256" key="1">
    <source>
        <dbReference type="ARBA" id="ARBA00004115"/>
    </source>
</evidence>
<dbReference type="Proteomes" id="UP000007796">
    <property type="component" value="Unassembled WGS sequence"/>
</dbReference>
<dbReference type="GeneID" id="25976948"/>
<dbReference type="InterPro" id="IPR037654">
    <property type="entry name" value="Big1"/>
</dbReference>
<keyword evidence="6" id="KW-0256">Endoplasmic reticulum</keyword>
<evidence type="ECO:0000256" key="2">
    <source>
        <dbReference type="ARBA" id="ARBA00008203"/>
    </source>
</evidence>
<comment type="subcellular location">
    <subcellularLocation>
        <location evidence="1">Endoplasmic reticulum membrane</location>
        <topology evidence="1">Single-pass type I membrane protein</topology>
    </subcellularLocation>
</comment>
<evidence type="ECO:0000313" key="13">
    <source>
        <dbReference type="Proteomes" id="UP000007796"/>
    </source>
</evidence>
<name>F0XA94_GROCL</name>
<evidence type="ECO:0000256" key="6">
    <source>
        <dbReference type="ARBA" id="ARBA00022824"/>
    </source>
</evidence>
<keyword evidence="13" id="KW-1185">Reference proteome</keyword>
<dbReference type="OrthoDB" id="9985059at2759"/>
<keyword evidence="4 10" id="KW-0812">Transmembrane</keyword>
<evidence type="ECO:0000313" key="12">
    <source>
        <dbReference type="EMBL" id="EFX05738.1"/>
    </source>
</evidence>
<protein>
    <recommendedName>
        <fullName evidence="3">Protein BIG1</fullName>
    </recommendedName>
</protein>
<proteinExistence type="inferred from homology"/>
<dbReference type="AlphaFoldDB" id="F0XA94"/>
<dbReference type="PANTHER" id="PTHR28285:SF1">
    <property type="entry name" value="PROTEIN BIG1"/>
    <property type="match status" value="1"/>
</dbReference>
<dbReference type="EMBL" id="GL629735">
    <property type="protein sequence ID" value="EFX05738.1"/>
    <property type="molecule type" value="Genomic_DNA"/>
</dbReference>
<evidence type="ECO:0000256" key="7">
    <source>
        <dbReference type="ARBA" id="ARBA00022989"/>
    </source>
</evidence>
<accession>F0XA94</accession>
<sequence>MRSSIFASLLAAGSAHAFSDSSPFLLFSTAKFPSAHQPSQLQTSSSVLSAAKDILSLCPTTNYLLVSQANAHASDLDGPEECGVHRIRSAVTSDAVQGRYTVAEVVNAAVGNMSFDSFSDHIKKSCLGKGAREAIIRQLSLTPLPTSRRCKDRVETMDDNDYALGNILQEKLPSGDYTVLFFSTPHESRPYEVDFENPSQIQLSKRIAEPARAVHRRAAADANWPKDAALFDKYQFFTPGIFMGLSTFFVLLSILYVGLAALSSLEVSYGAFDKDISPTAQKKQN</sequence>
<evidence type="ECO:0000259" key="11">
    <source>
        <dbReference type="Pfam" id="PF20520"/>
    </source>
</evidence>
<dbReference type="InParanoid" id="F0XA94"/>
<dbReference type="InterPro" id="IPR046756">
    <property type="entry name" value="VAS1/VOA1_TM"/>
</dbReference>
<dbReference type="Pfam" id="PF20520">
    <property type="entry name" value="Ac45-VOA1_TM"/>
    <property type="match status" value="1"/>
</dbReference>
<dbReference type="GO" id="GO:0006078">
    <property type="term" value="P:(1-&gt;6)-beta-D-glucan biosynthetic process"/>
    <property type="evidence" value="ECO:0007669"/>
    <property type="project" value="TreeGrafter"/>
</dbReference>
<reference evidence="12 13" key="1">
    <citation type="journal article" date="2011" name="Proc. Natl. Acad. Sci. U.S.A.">
        <title>Genome and transcriptome analyses of the mountain pine beetle-fungal symbiont Grosmannia clavigera, a lodgepole pine pathogen.</title>
        <authorList>
            <person name="DiGuistini S."/>
            <person name="Wang Y."/>
            <person name="Liao N.Y."/>
            <person name="Taylor G."/>
            <person name="Tanguay P."/>
            <person name="Feau N."/>
            <person name="Henrissat B."/>
            <person name="Chan S.K."/>
            <person name="Hesse-Orce U."/>
            <person name="Alamouti S.M."/>
            <person name="Tsui C.K.M."/>
            <person name="Docking R.T."/>
            <person name="Levasseur A."/>
            <person name="Haridas S."/>
            <person name="Robertson G."/>
            <person name="Birol I."/>
            <person name="Holt R.A."/>
            <person name="Marra M.A."/>
            <person name="Hamelin R.C."/>
            <person name="Hirst M."/>
            <person name="Jones S.J.M."/>
            <person name="Bohlmann J."/>
            <person name="Breuil C."/>
        </authorList>
    </citation>
    <scope>NUCLEOTIDE SEQUENCE [LARGE SCALE GENOMIC DNA]</scope>
    <source>
        <strain evidence="13">kw1407 / UAMH 11150</strain>
    </source>
</reference>
<keyword evidence="5" id="KW-0732">Signal</keyword>
<dbReference type="PANTHER" id="PTHR28285">
    <property type="entry name" value="PROTEIN BIG1"/>
    <property type="match status" value="1"/>
</dbReference>
<dbReference type="RefSeq" id="XP_014175220.1">
    <property type="nucleotide sequence ID" value="XM_014319745.1"/>
</dbReference>
<dbReference type="GO" id="GO:0009272">
    <property type="term" value="P:fungal-type cell wall biogenesis"/>
    <property type="evidence" value="ECO:0007669"/>
    <property type="project" value="TreeGrafter"/>
</dbReference>
<dbReference type="GO" id="GO:0071555">
    <property type="term" value="P:cell wall organization"/>
    <property type="evidence" value="ECO:0007669"/>
    <property type="project" value="UniProtKB-KW"/>
</dbReference>
<organism evidence="13">
    <name type="scientific">Grosmannia clavigera (strain kw1407 / UAMH 11150)</name>
    <name type="common">Blue stain fungus</name>
    <name type="synonym">Graphiocladiella clavigera</name>
    <dbReference type="NCBI Taxonomy" id="655863"/>
    <lineage>
        <taxon>Eukaryota</taxon>
        <taxon>Fungi</taxon>
        <taxon>Dikarya</taxon>
        <taxon>Ascomycota</taxon>
        <taxon>Pezizomycotina</taxon>
        <taxon>Sordariomycetes</taxon>
        <taxon>Sordariomycetidae</taxon>
        <taxon>Ophiostomatales</taxon>
        <taxon>Ophiostomataceae</taxon>
        <taxon>Leptographium</taxon>
    </lineage>
</organism>
<dbReference type="HOGENOM" id="CLU_062461_0_0_1"/>
<keyword evidence="7 10" id="KW-1133">Transmembrane helix</keyword>
<comment type="similarity">
    <text evidence="2">Belongs to the BIG1 family.</text>
</comment>
<keyword evidence="8 10" id="KW-0472">Membrane</keyword>